<feature type="domain" description="Peptidase S9 prolyl oligopeptidase catalytic" evidence="6">
    <location>
        <begin position="518"/>
        <end position="723"/>
    </location>
</feature>
<evidence type="ECO:0000313" key="8">
    <source>
        <dbReference type="EMBL" id="SMG30713.1"/>
    </source>
</evidence>
<dbReference type="SUPFAM" id="SSF53474">
    <property type="entry name" value="alpha/beta-Hydrolases"/>
    <property type="match status" value="1"/>
</dbReference>
<protein>
    <recommendedName>
        <fullName evidence="2">prolyl oligopeptidase</fullName>
        <ecNumber evidence="2">3.4.21.26</ecNumber>
    </recommendedName>
</protein>
<dbReference type="SUPFAM" id="SSF50993">
    <property type="entry name" value="Peptidase/esterase 'gauge' domain"/>
    <property type="match status" value="1"/>
</dbReference>
<dbReference type="GO" id="GO:0005829">
    <property type="term" value="C:cytosol"/>
    <property type="evidence" value="ECO:0007669"/>
    <property type="project" value="TreeGrafter"/>
</dbReference>
<comment type="catalytic activity">
    <reaction evidence="1">
        <text>Hydrolysis of Pro-|-Xaa &gt;&gt; Ala-|-Xaa in oligopeptides.</text>
        <dbReference type="EC" id="3.4.21.26"/>
    </reaction>
</comment>
<evidence type="ECO:0000256" key="1">
    <source>
        <dbReference type="ARBA" id="ARBA00001070"/>
    </source>
</evidence>
<organism evidence="8 9">
    <name type="scientific">Marivirga sericea</name>
    <dbReference type="NCBI Taxonomy" id="1028"/>
    <lineage>
        <taxon>Bacteria</taxon>
        <taxon>Pseudomonadati</taxon>
        <taxon>Bacteroidota</taxon>
        <taxon>Cytophagia</taxon>
        <taxon>Cytophagales</taxon>
        <taxon>Marivirgaceae</taxon>
        <taxon>Marivirga</taxon>
    </lineage>
</organism>
<dbReference type="RefSeq" id="WP_085516899.1">
    <property type="nucleotide sequence ID" value="NZ_FXAW01000003.1"/>
</dbReference>
<dbReference type="PANTHER" id="PTHR42881">
    <property type="entry name" value="PROLYL ENDOPEPTIDASE"/>
    <property type="match status" value="1"/>
</dbReference>
<dbReference type="InterPro" id="IPR001375">
    <property type="entry name" value="Peptidase_S9_cat"/>
</dbReference>
<evidence type="ECO:0000313" key="9">
    <source>
        <dbReference type="Proteomes" id="UP000193804"/>
    </source>
</evidence>
<dbReference type="GO" id="GO:0070012">
    <property type="term" value="F:oligopeptidase activity"/>
    <property type="evidence" value="ECO:0007669"/>
    <property type="project" value="TreeGrafter"/>
</dbReference>
<dbReference type="OrthoDB" id="9801421at2"/>
<dbReference type="PANTHER" id="PTHR42881:SF2">
    <property type="entry name" value="PROLYL ENDOPEPTIDASE"/>
    <property type="match status" value="1"/>
</dbReference>
<sequence length="731" mass="82288">MNEVNRKRSLIAIVISIVLFAGCESHKESSFNDFPQAPEKVVDTQYFDTLLTDQYRSLENLQDSTVLNWFHKEGEWTANILNQITGRKELESKMAKYVGGGEATYSLMEVTPQGEYFYLKQGVEDEFANLFFRSSIDSEEELLYSPENYKDGSFVINFLKPSWDGQKVVIALSSGGAEISEMIIYDREKATLMPEVITNTWPSDYSGVQWLPNNSGFIYLHYPVIDPQDSDFLKNMASVVYYLGDDPKKLNPIFSKGSQPQLTIEEEDFPMVFIEDPSDDYLLGYVTGGEAYYDAYYASMDDLLAGKTLNWKPIHKKADKVNQLYVVEDDFVFKSAKENSRYNIYRMPVGGSVEEAELLIEPISSESIDQFISMGDEIYFYTSKFGVKAALYRYKDGNVTPIDLPVEAGSLQLSRTHEEADHFFATCIGWTTDFKRFEFQLDEQGFEPAPLDTAIGNDVFEDFVVKEVMVRSHDGEMVPLSIIHQKDLKMDGANPTLFFGYGAYGFSAQPYYLPTWLSWVAEGGVFCIAHVRGGSEKGDSWYQGGKKLTKENTWKDLIACTEYMINENYTSPDYTAAYALSAGGIMVGRAMTDRPDLYAAVISSVGTMNPVRSEKSPNGKNGIKEFGTMEDSLEAKALIKMDSYHHIKEGVEYPATLVTTGLNDPRVLPWQPGKFAAKLQEAQSGAAPILFDVDTASGHGMGDSQQKEIERMAKIFSFAFWQTGHPDFQLQ</sequence>
<feature type="domain" description="Peptidase S9A N-terminal" evidence="7">
    <location>
        <begin position="44"/>
        <end position="426"/>
    </location>
</feature>
<dbReference type="PROSITE" id="PS51257">
    <property type="entry name" value="PROKAR_LIPOPROTEIN"/>
    <property type="match status" value="1"/>
</dbReference>
<dbReference type="InterPro" id="IPR029058">
    <property type="entry name" value="AB_hydrolase_fold"/>
</dbReference>
<keyword evidence="3" id="KW-0645">Protease</keyword>
<evidence type="ECO:0000256" key="5">
    <source>
        <dbReference type="ARBA" id="ARBA00022825"/>
    </source>
</evidence>
<keyword evidence="5" id="KW-0720">Serine protease</keyword>
<proteinExistence type="predicted"/>
<dbReference type="InterPro" id="IPR023302">
    <property type="entry name" value="Pept_S9A_N"/>
</dbReference>
<evidence type="ECO:0000256" key="2">
    <source>
        <dbReference type="ARBA" id="ARBA00011897"/>
    </source>
</evidence>
<dbReference type="Pfam" id="PF02897">
    <property type="entry name" value="Peptidase_S9_N"/>
    <property type="match status" value="1"/>
</dbReference>
<name>A0A1X7JR38_9BACT</name>
<evidence type="ECO:0000256" key="4">
    <source>
        <dbReference type="ARBA" id="ARBA00022801"/>
    </source>
</evidence>
<dbReference type="GO" id="GO:0004252">
    <property type="term" value="F:serine-type endopeptidase activity"/>
    <property type="evidence" value="ECO:0007669"/>
    <property type="project" value="UniProtKB-EC"/>
</dbReference>
<reference evidence="9" key="1">
    <citation type="submission" date="2017-04" db="EMBL/GenBank/DDBJ databases">
        <authorList>
            <person name="Varghese N."/>
            <person name="Submissions S."/>
        </authorList>
    </citation>
    <scope>NUCLEOTIDE SEQUENCE [LARGE SCALE GENOMIC DNA]</scope>
    <source>
        <strain evidence="9">DSM 4125</strain>
    </source>
</reference>
<evidence type="ECO:0000259" key="6">
    <source>
        <dbReference type="Pfam" id="PF00326"/>
    </source>
</evidence>
<evidence type="ECO:0000259" key="7">
    <source>
        <dbReference type="Pfam" id="PF02897"/>
    </source>
</evidence>
<accession>A0A1X7JR38</accession>
<dbReference type="AlphaFoldDB" id="A0A1X7JR38"/>
<evidence type="ECO:0000256" key="3">
    <source>
        <dbReference type="ARBA" id="ARBA00022670"/>
    </source>
</evidence>
<dbReference type="InterPro" id="IPR051167">
    <property type="entry name" value="Prolyl_oligopep/macrocyclase"/>
</dbReference>
<keyword evidence="4" id="KW-0378">Hydrolase</keyword>
<dbReference type="GO" id="GO:0006508">
    <property type="term" value="P:proteolysis"/>
    <property type="evidence" value="ECO:0007669"/>
    <property type="project" value="UniProtKB-KW"/>
</dbReference>
<dbReference type="Gene3D" id="3.40.50.1820">
    <property type="entry name" value="alpha/beta hydrolase"/>
    <property type="match status" value="1"/>
</dbReference>
<dbReference type="EMBL" id="FXAW01000003">
    <property type="protein sequence ID" value="SMG30713.1"/>
    <property type="molecule type" value="Genomic_DNA"/>
</dbReference>
<dbReference type="PRINTS" id="PR00862">
    <property type="entry name" value="PROLIGOPTASE"/>
</dbReference>
<dbReference type="EC" id="3.4.21.26" evidence="2"/>
<dbReference type="InterPro" id="IPR002470">
    <property type="entry name" value="Peptidase_S9A"/>
</dbReference>
<gene>
    <name evidence="8" type="ORF">SAMN05661096_01995</name>
</gene>
<dbReference type="Pfam" id="PF00326">
    <property type="entry name" value="Peptidase_S9"/>
    <property type="match status" value="1"/>
</dbReference>
<dbReference type="Proteomes" id="UP000193804">
    <property type="component" value="Unassembled WGS sequence"/>
</dbReference>
<keyword evidence="9" id="KW-1185">Reference proteome</keyword>
<dbReference type="Gene3D" id="2.130.10.120">
    <property type="entry name" value="Prolyl oligopeptidase, N-terminal domain"/>
    <property type="match status" value="1"/>
</dbReference>
<dbReference type="STRING" id="1028.SAMN05661096_01995"/>